<feature type="region of interest" description="Disordered" evidence="1">
    <location>
        <begin position="1"/>
        <end position="21"/>
    </location>
</feature>
<accession>A0A812RTK4</accession>
<reference evidence="2" key="1">
    <citation type="submission" date="2021-02" db="EMBL/GenBank/DDBJ databases">
        <authorList>
            <person name="Dougan E. K."/>
            <person name="Rhodes N."/>
            <person name="Thang M."/>
            <person name="Chan C."/>
        </authorList>
    </citation>
    <scope>NUCLEOTIDE SEQUENCE</scope>
</reference>
<evidence type="ECO:0000313" key="3">
    <source>
        <dbReference type="Proteomes" id="UP000604046"/>
    </source>
</evidence>
<keyword evidence="3" id="KW-1185">Reference proteome</keyword>
<gene>
    <name evidence="2" type="ORF">SNAT2548_LOCUS25089</name>
</gene>
<dbReference type="EMBL" id="CAJNDS010002378">
    <property type="protein sequence ID" value="CAE7455577.1"/>
    <property type="molecule type" value="Genomic_DNA"/>
</dbReference>
<evidence type="ECO:0000313" key="2">
    <source>
        <dbReference type="EMBL" id="CAE7455577.1"/>
    </source>
</evidence>
<sequence>MAEETPGSQPPRRATEGRCSTSPAVMEMSPCLQDLLLTEQHPCVTLLLAKVQSPLSHLRVRTRAGQVEPSHAKTALALNVRYRGRTLPIPAWPDHGETRKVQSCTCPAPTEPSLRARLLLPASPNQVGTGCEVAGMGPEQQSPTLAEPGQLWSILAKTEPGLNVNCQGLMMRARDMQRLSTTATIRDWPCQVQTKTSPNEMCRRLATASQSKQDAAKTATN</sequence>
<organism evidence="2 3">
    <name type="scientific">Symbiodinium natans</name>
    <dbReference type="NCBI Taxonomy" id="878477"/>
    <lineage>
        <taxon>Eukaryota</taxon>
        <taxon>Sar</taxon>
        <taxon>Alveolata</taxon>
        <taxon>Dinophyceae</taxon>
        <taxon>Suessiales</taxon>
        <taxon>Symbiodiniaceae</taxon>
        <taxon>Symbiodinium</taxon>
    </lineage>
</organism>
<proteinExistence type="predicted"/>
<dbReference type="AlphaFoldDB" id="A0A812RTK4"/>
<evidence type="ECO:0000256" key="1">
    <source>
        <dbReference type="SAM" id="MobiDB-lite"/>
    </source>
</evidence>
<name>A0A812RTK4_9DINO</name>
<protein>
    <submittedName>
        <fullName evidence="2">Uncharacterized protein</fullName>
    </submittedName>
</protein>
<dbReference type="Proteomes" id="UP000604046">
    <property type="component" value="Unassembled WGS sequence"/>
</dbReference>
<comment type="caution">
    <text evidence="2">The sequence shown here is derived from an EMBL/GenBank/DDBJ whole genome shotgun (WGS) entry which is preliminary data.</text>
</comment>